<dbReference type="InterPro" id="IPR039986">
    <property type="entry name" value="CFAP210"/>
</dbReference>
<feature type="region of interest" description="Disordered" evidence="2">
    <location>
        <begin position="412"/>
        <end position="440"/>
    </location>
</feature>
<organism evidence="3 4">
    <name type="scientific">Chytriomyces confervae</name>
    <dbReference type="NCBI Taxonomy" id="246404"/>
    <lineage>
        <taxon>Eukaryota</taxon>
        <taxon>Fungi</taxon>
        <taxon>Fungi incertae sedis</taxon>
        <taxon>Chytridiomycota</taxon>
        <taxon>Chytridiomycota incertae sedis</taxon>
        <taxon>Chytridiomycetes</taxon>
        <taxon>Chytridiales</taxon>
        <taxon>Chytriomycetaceae</taxon>
        <taxon>Chytriomyces</taxon>
    </lineage>
</organism>
<dbReference type="OrthoDB" id="331765at2759"/>
<accession>A0A507FBR4</accession>
<keyword evidence="4" id="KW-1185">Reference proteome</keyword>
<dbReference type="STRING" id="246404.A0A507FBR4"/>
<feature type="region of interest" description="Disordered" evidence="2">
    <location>
        <begin position="480"/>
        <end position="501"/>
    </location>
</feature>
<proteinExistence type="predicted"/>
<evidence type="ECO:0000256" key="1">
    <source>
        <dbReference type="SAM" id="Coils"/>
    </source>
</evidence>
<sequence>MQIVSALELKQLSQQLNGVSQEAQLHVAQSEDRQHLHALSRARVSKWTNTIQGHRKQKLVARATRAAEEERQRALIDAEHAEAESRAREELIGRAKHMQYCQQDSVRAFHSRVLLAQVLEERDLQVRVAKLSRGQKETSLEDKRADLAHAVAMQQQAINTRLKAENIAAVQAAQMLEKRRIEAEEREARLLEQRRLIELDTEFQQESALKDAARRNEALMLRSQLDNMASEKRSRAIDMQTREKEQDVRIEAWVARKARQVEMKKDIEKKWFELSDFSLCALCFSAPTDNNSHARNSASLARRELIGQTQEKLSKDHDAKIEQQVNEAMRLQQEKAAHEDERKQHAKLARKQELKKYYDDYVQRNSEKLRIEKEQDKKLLDHYNQIHEEAVAEQLERKATLLMKGKTLQSYHKAQANRAKQDREKERIQSQNLDKQRVSESVDQDANLEKYMLAVANAPWAQTNSRLQKFVHQSLTAAKLAKSGGGGGSKSGGVGNQQYRQPVNTKERLGFMPGGYRKPDLVRMNPIVAGGYLEVVGEGKTRAEDHLAVVSIP</sequence>
<feature type="compositionally biased region" description="Gly residues" evidence="2">
    <location>
        <begin position="483"/>
        <end position="495"/>
    </location>
</feature>
<evidence type="ECO:0000313" key="3">
    <source>
        <dbReference type="EMBL" id="TPX73779.1"/>
    </source>
</evidence>
<evidence type="ECO:0000313" key="4">
    <source>
        <dbReference type="Proteomes" id="UP000320333"/>
    </source>
</evidence>
<protein>
    <recommendedName>
        <fullName evidence="5">Trichohyalin-plectin-homology domain-containing protein</fullName>
    </recommendedName>
</protein>
<feature type="compositionally biased region" description="Basic and acidic residues" evidence="2">
    <location>
        <begin position="419"/>
        <end position="440"/>
    </location>
</feature>
<gene>
    <name evidence="3" type="ORF">CcCBS67573_g04953</name>
</gene>
<dbReference type="EMBL" id="QEAP01000165">
    <property type="protein sequence ID" value="TPX73779.1"/>
    <property type="molecule type" value="Genomic_DNA"/>
</dbReference>
<keyword evidence="1" id="KW-0175">Coiled coil</keyword>
<reference evidence="3 4" key="1">
    <citation type="journal article" date="2019" name="Sci. Rep.">
        <title>Comparative genomics of chytrid fungi reveal insights into the obligate biotrophic and pathogenic lifestyle of Synchytrium endobioticum.</title>
        <authorList>
            <person name="van de Vossenberg B.T.L.H."/>
            <person name="Warris S."/>
            <person name="Nguyen H.D.T."/>
            <person name="van Gent-Pelzer M.P.E."/>
            <person name="Joly D.L."/>
            <person name="van de Geest H.C."/>
            <person name="Bonants P.J.M."/>
            <person name="Smith D.S."/>
            <person name="Levesque C.A."/>
            <person name="van der Lee T.A.J."/>
        </authorList>
    </citation>
    <scope>NUCLEOTIDE SEQUENCE [LARGE SCALE GENOMIC DNA]</scope>
    <source>
        <strain evidence="3 4">CBS 675.73</strain>
    </source>
</reference>
<evidence type="ECO:0008006" key="5">
    <source>
        <dbReference type="Google" id="ProtNLM"/>
    </source>
</evidence>
<comment type="caution">
    <text evidence="3">The sequence shown here is derived from an EMBL/GenBank/DDBJ whole genome shotgun (WGS) entry which is preliminary data.</text>
</comment>
<feature type="coiled-coil region" evidence="1">
    <location>
        <begin position="314"/>
        <end position="351"/>
    </location>
</feature>
<name>A0A507FBR4_9FUNG</name>
<dbReference type="AlphaFoldDB" id="A0A507FBR4"/>
<dbReference type="PANTHER" id="PTHR28663">
    <property type="entry name" value="COILED-COIL DOMAIN-CONTAINING PROTEIN 173"/>
    <property type="match status" value="1"/>
</dbReference>
<evidence type="ECO:0000256" key="2">
    <source>
        <dbReference type="SAM" id="MobiDB-lite"/>
    </source>
</evidence>
<dbReference type="Proteomes" id="UP000320333">
    <property type="component" value="Unassembled WGS sequence"/>
</dbReference>
<dbReference type="PANTHER" id="PTHR28663:SF1">
    <property type="entry name" value="CILIA- AND FLAGELLA- ASSOCIATED PROTEIN 210"/>
    <property type="match status" value="1"/>
</dbReference>